<feature type="region of interest" description="Disordered" evidence="5">
    <location>
        <begin position="474"/>
        <end position="516"/>
    </location>
</feature>
<evidence type="ECO:0000256" key="4">
    <source>
        <dbReference type="ARBA" id="ARBA00022837"/>
    </source>
</evidence>
<evidence type="ECO:0000256" key="5">
    <source>
        <dbReference type="SAM" id="MobiDB-lite"/>
    </source>
</evidence>
<dbReference type="Pfam" id="PF00884">
    <property type="entry name" value="Sulfatase"/>
    <property type="match status" value="1"/>
</dbReference>
<dbReference type="InterPro" id="IPR017850">
    <property type="entry name" value="Alkaline_phosphatase_core_sf"/>
</dbReference>
<dbReference type="Proteomes" id="UP001416858">
    <property type="component" value="Unassembled WGS sequence"/>
</dbReference>
<sequence length="516" mass="56688">MNTLLKSLLLTLFCFAAAAANAASDKPNIIYILADDLGYGDVHCLNPERGKIATPQMDQLAAEGMVFSDAHSSSSVCTPTRYGILTGRYNWRTRLQRSVLFGYSPPLINKERVTVADFLKDQGYNTSCIGKWHLGMNMPTTDGKPANKAGNNVDWTGVIADNPVHHGFDYFYGISASLDMPPYIFIENDRFVGECTVKKNPYKNREGHAHVDFEVVDVLPEIQRKSVQYIQQQKADQPFFMYIALNSPHTPIVPSSQWQGKSGLGDYGDFVMQTDDVIGQITAAVDAAGFKDNTIIVVTSDNGCSANPSNAEVLEQKGHYPSAHFRGYKSDLWDGGHRVPFIVRWPAGVKAGSVCDQTICLTDLMATCADVLGTTLPPTAGEDSVSFLPALKGDAIVSARKGVVHHSIAGKFAYRDGKWKLLLTNGSGGWTKEKTSDDAEAQLYDMQADPSEQTNLYRSHPEVAQRLLAQLESDVRRGRSTDGPELSNDVRVNLKQPRLTTANKSNSATKSRRRKD</sequence>
<dbReference type="PANTHER" id="PTHR42693:SF53">
    <property type="entry name" value="ENDO-4-O-SULFATASE"/>
    <property type="match status" value="1"/>
</dbReference>
<reference evidence="8 9" key="1">
    <citation type="submission" date="2024-02" db="EMBL/GenBank/DDBJ databases">
        <title>Rhodopirellula caenicola NBRC 110016.</title>
        <authorList>
            <person name="Ichikawa N."/>
            <person name="Katano-Makiyama Y."/>
            <person name="Hidaka K."/>
        </authorList>
    </citation>
    <scope>NUCLEOTIDE SEQUENCE [LARGE SCALE GENOMIC DNA]</scope>
    <source>
        <strain evidence="8 9">NBRC 110016</strain>
    </source>
</reference>
<evidence type="ECO:0000313" key="9">
    <source>
        <dbReference type="Proteomes" id="UP001416858"/>
    </source>
</evidence>
<dbReference type="InterPro" id="IPR024607">
    <property type="entry name" value="Sulfatase_CS"/>
</dbReference>
<dbReference type="InterPro" id="IPR000917">
    <property type="entry name" value="Sulfatase_N"/>
</dbReference>
<name>A0ABP9VT60_9BACT</name>
<evidence type="ECO:0000256" key="1">
    <source>
        <dbReference type="ARBA" id="ARBA00008779"/>
    </source>
</evidence>
<comment type="caution">
    <text evidence="8">The sequence shown here is derived from an EMBL/GenBank/DDBJ whole genome shotgun (WGS) entry which is preliminary data.</text>
</comment>
<keyword evidence="2" id="KW-0479">Metal-binding</keyword>
<comment type="similarity">
    <text evidence="1">Belongs to the sulfatase family.</text>
</comment>
<dbReference type="RefSeq" id="WP_345684273.1">
    <property type="nucleotide sequence ID" value="NZ_BAABRO010000005.1"/>
</dbReference>
<keyword evidence="9" id="KW-1185">Reference proteome</keyword>
<evidence type="ECO:0000259" key="7">
    <source>
        <dbReference type="Pfam" id="PF00884"/>
    </source>
</evidence>
<dbReference type="PROSITE" id="PS00149">
    <property type="entry name" value="SULFATASE_2"/>
    <property type="match status" value="1"/>
</dbReference>
<dbReference type="SUPFAM" id="SSF53649">
    <property type="entry name" value="Alkaline phosphatase-like"/>
    <property type="match status" value="1"/>
</dbReference>
<keyword evidence="6" id="KW-0732">Signal</keyword>
<evidence type="ECO:0000256" key="3">
    <source>
        <dbReference type="ARBA" id="ARBA00022801"/>
    </source>
</evidence>
<protein>
    <submittedName>
        <fullName evidence="8">N-acetylgalactosamine-6-O-sulfatase</fullName>
    </submittedName>
</protein>
<evidence type="ECO:0000256" key="6">
    <source>
        <dbReference type="SAM" id="SignalP"/>
    </source>
</evidence>
<dbReference type="PANTHER" id="PTHR42693">
    <property type="entry name" value="ARYLSULFATASE FAMILY MEMBER"/>
    <property type="match status" value="1"/>
</dbReference>
<dbReference type="Gene3D" id="3.30.1120.10">
    <property type="match status" value="1"/>
</dbReference>
<dbReference type="EMBL" id="BAABRO010000005">
    <property type="protein sequence ID" value="GAA5507408.1"/>
    <property type="molecule type" value="Genomic_DNA"/>
</dbReference>
<feature type="compositionally biased region" description="Polar residues" evidence="5">
    <location>
        <begin position="498"/>
        <end position="509"/>
    </location>
</feature>
<dbReference type="PROSITE" id="PS00523">
    <property type="entry name" value="SULFATASE_1"/>
    <property type="match status" value="1"/>
</dbReference>
<evidence type="ECO:0000313" key="8">
    <source>
        <dbReference type="EMBL" id="GAA5507408.1"/>
    </source>
</evidence>
<dbReference type="Gene3D" id="3.40.720.10">
    <property type="entry name" value="Alkaline Phosphatase, subunit A"/>
    <property type="match status" value="1"/>
</dbReference>
<feature type="domain" description="Sulfatase N-terminal" evidence="7">
    <location>
        <begin position="27"/>
        <end position="373"/>
    </location>
</feature>
<feature type="signal peptide" evidence="6">
    <location>
        <begin position="1"/>
        <end position="22"/>
    </location>
</feature>
<dbReference type="CDD" id="cd16143">
    <property type="entry name" value="ARS_like"/>
    <property type="match status" value="1"/>
</dbReference>
<organism evidence="8 9">
    <name type="scientific">Novipirellula caenicola</name>
    <dbReference type="NCBI Taxonomy" id="1536901"/>
    <lineage>
        <taxon>Bacteria</taxon>
        <taxon>Pseudomonadati</taxon>
        <taxon>Planctomycetota</taxon>
        <taxon>Planctomycetia</taxon>
        <taxon>Pirellulales</taxon>
        <taxon>Pirellulaceae</taxon>
        <taxon>Novipirellula</taxon>
    </lineage>
</organism>
<gene>
    <name evidence="8" type="ORF">Rcae01_02864</name>
</gene>
<proteinExistence type="inferred from homology"/>
<keyword evidence="4" id="KW-0106">Calcium</keyword>
<feature type="chain" id="PRO_5047243759" evidence="6">
    <location>
        <begin position="23"/>
        <end position="516"/>
    </location>
</feature>
<evidence type="ECO:0000256" key="2">
    <source>
        <dbReference type="ARBA" id="ARBA00022723"/>
    </source>
</evidence>
<accession>A0ABP9VT60</accession>
<keyword evidence="3" id="KW-0378">Hydrolase</keyword>
<dbReference type="InterPro" id="IPR050738">
    <property type="entry name" value="Sulfatase"/>
</dbReference>